<accession>A0A8D2GKZ7</accession>
<dbReference type="CDD" id="cd00098">
    <property type="entry name" value="IgC1"/>
    <property type="match status" value="1"/>
</dbReference>
<evidence type="ECO:0000256" key="2">
    <source>
        <dbReference type="ARBA" id="ARBA00023319"/>
    </source>
</evidence>
<feature type="domain" description="Ig-like" evidence="4">
    <location>
        <begin position="250"/>
        <end position="344"/>
    </location>
</feature>
<evidence type="ECO:0000256" key="3">
    <source>
        <dbReference type="SAM" id="MobiDB-lite"/>
    </source>
</evidence>
<dbReference type="InterPro" id="IPR050160">
    <property type="entry name" value="MHC/Immunoglobulin"/>
</dbReference>
<feature type="region of interest" description="Disordered" evidence="3">
    <location>
        <begin position="1"/>
        <end position="51"/>
    </location>
</feature>
<reference evidence="5" key="1">
    <citation type="submission" date="2018-05" db="EMBL/GenBank/DDBJ databases">
        <title>Whole genome of Theropithecus gelada.</title>
        <authorList>
            <person name="Chiou K.L."/>
            <person name="Snyder-Mackler N."/>
        </authorList>
    </citation>
    <scope>NUCLEOTIDE SEQUENCE [LARGE SCALE GENOMIC DNA]</scope>
</reference>
<dbReference type="AlphaFoldDB" id="A0A8D2GKZ7"/>
<dbReference type="Ensembl" id="ENSTGET00000043100.1">
    <property type="protein sequence ID" value="ENSTGEP00000036320.1"/>
    <property type="gene ID" value="ENSTGEG00000028903.1"/>
</dbReference>
<feature type="compositionally biased region" description="Polar residues" evidence="3">
    <location>
        <begin position="1"/>
        <end position="17"/>
    </location>
</feature>
<reference evidence="5" key="2">
    <citation type="submission" date="2025-08" db="UniProtKB">
        <authorList>
            <consortium name="Ensembl"/>
        </authorList>
    </citation>
    <scope>IDENTIFICATION</scope>
</reference>
<feature type="domain" description="Ig-like" evidence="4">
    <location>
        <begin position="146"/>
        <end position="240"/>
    </location>
</feature>
<dbReference type="FunFam" id="2.60.40.10:FF:000283">
    <property type="entry name" value="Immunoglobulin kappa constant"/>
    <property type="match status" value="3"/>
</dbReference>
<feature type="domain" description="Ig-like" evidence="4">
    <location>
        <begin position="56"/>
        <end position="136"/>
    </location>
</feature>
<keyword evidence="6" id="KW-1185">Reference proteome</keyword>
<dbReference type="InterPro" id="IPR036179">
    <property type="entry name" value="Ig-like_dom_sf"/>
</dbReference>
<name>A0A8D2GKZ7_THEGE</name>
<dbReference type="PROSITE" id="PS00290">
    <property type="entry name" value="IG_MHC"/>
    <property type="match status" value="3"/>
</dbReference>
<dbReference type="PANTHER" id="PTHR19944">
    <property type="entry name" value="MHC CLASS II-RELATED"/>
    <property type="match status" value="1"/>
</dbReference>
<dbReference type="Gene3D" id="2.60.40.10">
    <property type="entry name" value="Immunoglobulins"/>
    <property type="match status" value="3"/>
</dbReference>
<keyword evidence="2" id="KW-0393">Immunoglobulin domain</keyword>
<evidence type="ECO:0000313" key="6">
    <source>
        <dbReference type="Proteomes" id="UP000694411"/>
    </source>
</evidence>
<sequence>MSHPSETLWTTSERSCTGTGGPEHPSHTDVRGSPGGHQDSDPLPPIHSAGQSKATPLVTLFPPSSEELQANKATLVCLINAFYPGAVTVAWKADGTPVTKGMETTKPSKWSNKYASHRSYRCQVTHEGSTVEKTVAHAECQPKAAPSVTLFPPSSEELQANKATLVCLISDFYPGAVKVAWKADGSAVNAGVETTTPSKQSNNKYAASSYLSLTSDQWKSHKSYSCQVTHEGSTVEKTVAPAECQPKAAPSVTLFPLSSEELQANKATLVCLINDFYPGAMEVAWKADGSPVNTGVETTTPSKQSNNKYAASSYLSLTSDQWRSHNSYSCQVTHKGSTVEKTVACAECS</sequence>
<reference evidence="5" key="3">
    <citation type="submission" date="2025-09" db="UniProtKB">
        <authorList>
            <consortium name="Ensembl"/>
        </authorList>
    </citation>
    <scope>IDENTIFICATION</scope>
</reference>
<dbReference type="SUPFAM" id="SSF48726">
    <property type="entry name" value="Immunoglobulin"/>
    <property type="match status" value="3"/>
</dbReference>
<dbReference type="CDD" id="cd07699">
    <property type="entry name" value="IgC1_L"/>
    <property type="match status" value="2"/>
</dbReference>
<protein>
    <recommendedName>
        <fullName evidence="4">Ig-like domain-containing protein</fullName>
    </recommendedName>
</protein>
<dbReference type="InterPro" id="IPR007110">
    <property type="entry name" value="Ig-like_dom"/>
</dbReference>
<dbReference type="PROSITE" id="PS50835">
    <property type="entry name" value="IG_LIKE"/>
    <property type="match status" value="3"/>
</dbReference>
<dbReference type="PANTHER" id="PTHR19944:SF98">
    <property type="entry name" value="IG-LIKE DOMAIN-CONTAINING PROTEIN"/>
    <property type="match status" value="1"/>
</dbReference>
<evidence type="ECO:0000259" key="4">
    <source>
        <dbReference type="PROSITE" id="PS50835"/>
    </source>
</evidence>
<keyword evidence="1" id="KW-1015">Disulfide bond</keyword>
<evidence type="ECO:0000256" key="1">
    <source>
        <dbReference type="ARBA" id="ARBA00023157"/>
    </source>
</evidence>
<dbReference type="SMART" id="SM00407">
    <property type="entry name" value="IGc1"/>
    <property type="match status" value="3"/>
</dbReference>
<dbReference type="Proteomes" id="UP000694411">
    <property type="component" value="Chromosome 10"/>
</dbReference>
<dbReference type="Pfam" id="PF07654">
    <property type="entry name" value="C1-set"/>
    <property type="match status" value="3"/>
</dbReference>
<organism evidence="5 6">
    <name type="scientific">Theropithecus gelada</name>
    <name type="common">Gelada baboon</name>
    <dbReference type="NCBI Taxonomy" id="9565"/>
    <lineage>
        <taxon>Eukaryota</taxon>
        <taxon>Metazoa</taxon>
        <taxon>Chordata</taxon>
        <taxon>Craniata</taxon>
        <taxon>Vertebrata</taxon>
        <taxon>Euteleostomi</taxon>
        <taxon>Mammalia</taxon>
        <taxon>Eutheria</taxon>
        <taxon>Euarchontoglires</taxon>
        <taxon>Primates</taxon>
        <taxon>Haplorrhini</taxon>
        <taxon>Catarrhini</taxon>
        <taxon>Cercopithecidae</taxon>
        <taxon>Cercopithecinae</taxon>
        <taxon>Theropithecus</taxon>
    </lineage>
</organism>
<dbReference type="InterPro" id="IPR003597">
    <property type="entry name" value="Ig_C1-set"/>
</dbReference>
<dbReference type="InterPro" id="IPR013783">
    <property type="entry name" value="Ig-like_fold"/>
</dbReference>
<evidence type="ECO:0000313" key="5">
    <source>
        <dbReference type="Ensembl" id="ENSTGEP00000036320.1"/>
    </source>
</evidence>
<dbReference type="InterPro" id="IPR003006">
    <property type="entry name" value="Ig/MHC_CS"/>
</dbReference>
<proteinExistence type="predicted"/>